<proteinExistence type="predicted"/>
<protein>
    <submittedName>
        <fullName evidence="6">Putative metallo-hydrolase</fullName>
        <ecNumber evidence="6">3.-.-.-</ecNumber>
    </submittedName>
</protein>
<accession>A0A1D8AWV5</accession>
<evidence type="ECO:0000256" key="4">
    <source>
        <dbReference type="ARBA" id="ARBA00022833"/>
    </source>
</evidence>
<evidence type="ECO:0000313" key="6">
    <source>
        <dbReference type="EMBL" id="AOS45370.1"/>
    </source>
</evidence>
<dbReference type="Pfam" id="PF00753">
    <property type="entry name" value="Lactamase_B"/>
    <property type="match status" value="1"/>
</dbReference>
<reference evidence="6 7" key="1">
    <citation type="submission" date="2016-06" db="EMBL/GenBank/DDBJ databases">
        <title>Three novel species with peptidoglycan cell walls form the new genus Lacunisphaera gen. nov. in the family Opitutaceae of the verrucomicrobial subdivision 4.</title>
        <authorList>
            <person name="Rast P."/>
            <person name="Gloeckner I."/>
            <person name="Jogler M."/>
            <person name="Boedeker C."/>
            <person name="Jeske O."/>
            <person name="Wiegand S."/>
            <person name="Reinhardt R."/>
            <person name="Schumann P."/>
            <person name="Rohde M."/>
            <person name="Spring S."/>
            <person name="Gloeckner F.O."/>
            <person name="Jogler C."/>
        </authorList>
    </citation>
    <scope>NUCLEOTIDE SEQUENCE [LARGE SCALE GENOMIC DNA]</scope>
    <source>
        <strain evidence="6 7">IG16b</strain>
    </source>
</reference>
<evidence type="ECO:0000313" key="7">
    <source>
        <dbReference type="Proteomes" id="UP000095228"/>
    </source>
</evidence>
<keyword evidence="2" id="KW-0479">Metal-binding</keyword>
<name>A0A1D8AWV5_9BACT</name>
<dbReference type="CDD" id="cd06262">
    <property type="entry name" value="metallo-hydrolase-like_MBL-fold"/>
    <property type="match status" value="1"/>
</dbReference>
<dbReference type="AlphaFoldDB" id="A0A1D8AWV5"/>
<dbReference type="EMBL" id="CP016094">
    <property type="protein sequence ID" value="AOS45370.1"/>
    <property type="molecule type" value="Genomic_DNA"/>
</dbReference>
<feature type="domain" description="Metallo-beta-lactamase" evidence="5">
    <location>
        <begin position="32"/>
        <end position="213"/>
    </location>
</feature>
<evidence type="ECO:0000256" key="2">
    <source>
        <dbReference type="ARBA" id="ARBA00022723"/>
    </source>
</evidence>
<sequence>MRRCAPLALRANRPVRDSDPVKIHVLPSGPIQTIGYLLTEPALGAAVLVDAPGGIMAKIRPLLEKENCRLTELWLTHGHWDHMQDGAAVKRETGCLVRAHRADQPLIETPEIMEGFMGQRLGLEGVKVDAWVEAGERIEALGRAFEVRHVPGHCPGNVLFYQAEAKVALVGDALFNSGVGRWDLPGGSFEILEQSIRGQIYTLPDETVVLPGHGERTTVGAEKETNPYVAAVVP</sequence>
<dbReference type="PANTHER" id="PTHR46233:SF3">
    <property type="entry name" value="HYDROXYACYLGLUTATHIONE HYDROLASE GLOC"/>
    <property type="match status" value="1"/>
</dbReference>
<gene>
    <name evidence="6" type="ORF">Verru16b_02451</name>
</gene>
<dbReference type="InterPro" id="IPR001279">
    <property type="entry name" value="Metallo-B-lactamas"/>
</dbReference>
<dbReference type="SMART" id="SM00849">
    <property type="entry name" value="Lactamase_B"/>
    <property type="match status" value="1"/>
</dbReference>
<keyword evidence="4" id="KW-0862">Zinc</keyword>
<evidence type="ECO:0000259" key="5">
    <source>
        <dbReference type="SMART" id="SM00849"/>
    </source>
</evidence>
<organism evidence="6 7">
    <name type="scientific">Lacunisphaera limnophila</name>
    <dbReference type="NCBI Taxonomy" id="1838286"/>
    <lineage>
        <taxon>Bacteria</taxon>
        <taxon>Pseudomonadati</taxon>
        <taxon>Verrucomicrobiota</taxon>
        <taxon>Opitutia</taxon>
        <taxon>Opitutales</taxon>
        <taxon>Opitutaceae</taxon>
        <taxon>Lacunisphaera</taxon>
    </lineage>
</organism>
<dbReference type="GO" id="GO:0016787">
    <property type="term" value="F:hydrolase activity"/>
    <property type="evidence" value="ECO:0007669"/>
    <property type="project" value="UniProtKB-KW"/>
</dbReference>
<dbReference type="Proteomes" id="UP000095228">
    <property type="component" value="Chromosome"/>
</dbReference>
<dbReference type="InterPro" id="IPR051453">
    <property type="entry name" value="MBL_Glyoxalase_II"/>
</dbReference>
<dbReference type="GO" id="GO:0046872">
    <property type="term" value="F:metal ion binding"/>
    <property type="evidence" value="ECO:0007669"/>
    <property type="project" value="UniProtKB-KW"/>
</dbReference>
<dbReference type="KEGG" id="obg:Verru16b_02451"/>
<keyword evidence="3 6" id="KW-0378">Hydrolase</keyword>
<dbReference type="EC" id="3.-.-.-" evidence="6"/>
<dbReference type="SUPFAM" id="SSF56281">
    <property type="entry name" value="Metallo-hydrolase/oxidoreductase"/>
    <property type="match status" value="1"/>
</dbReference>
<dbReference type="Gene3D" id="3.60.15.10">
    <property type="entry name" value="Ribonuclease Z/Hydroxyacylglutathione hydrolase-like"/>
    <property type="match status" value="1"/>
</dbReference>
<dbReference type="InterPro" id="IPR036866">
    <property type="entry name" value="RibonucZ/Hydroxyglut_hydro"/>
</dbReference>
<dbReference type="STRING" id="1838286.Verru16b_02451"/>
<evidence type="ECO:0000256" key="3">
    <source>
        <dbReference type="ARBA" id="ARBA00022801"/>
    </source>
</evidence>
<dbReference type="PANTHER" id="PTHR46233">
    <property type="entry name" value="HYDROXYACYLGLUTATHIONE HYDROLASE GLOC"/>
    <property type="match status" value="1"/>
</dbReference>
<keyword evidence="7" id="KW-1185">Reference proteome</keyword>
<comment type="cofactor">
    <cofactor evidence="1">
        <name>Zn(2+)</name>
        <dbReference type="ChEBI" id="CHEBI:29105"/>
    </cofactor>
</comment>
<evidence type="ECO:0000256" key="1">
    <source>
        <dbReference type="ARBA" id="ARBA00001947"/>
    </source>
</evidence>